<feature type="compositionally biased region" description="Basic and acidic residues" evidence="1">
    <location>
        <begin position="1"/>
        <end position="14"/>
    </location>
</feature>
<feature type="region of interest" description="Disordered" evidence="1">
    <location>
        <begin position="1"/>
        <end position="92"/>
    </location>
</feature>
<dbReference type="STRING" id="686624.SAMN04488242_1423"/>
<name>A0A1G9JR73_9ACTN</name>
<dbReference type="RefSeq" id="WP_093250375.1">
    <property type="nucleotide sequence ID" value="NZ_FNGP01000002.1"/>
</dbReference>
<protein>
    <submittedName>
        <fullName evidence="2">Uncharacterized protein</fullName>
    </submittedName>
</protein>
<dbReference type="Proteomes" id="UP000199475">
    <property type="component" value="Unassembled WGS sequence"/>
</dbReference>
<accession>A0A1G9JR73</accession>
<evidence type="ECO:0000256" key="1">
    <source>
        <dbReference type="SAM" id="MobiDB-lite"/>
    </source>
</evidence>
<dbReference type="AlphaFoldDB" id="A0A1G9JR73"/>
<dbReference type="OrthoDB" id="9998875at2"/>
<keyword evidence="3" id="KW-1185">Reference proteome</keyword>
<gene>
    <name evidence="2" type="ORF">SAMN04488242_1423</name>
</gene>
<sequence length="92" mass="9991">MSQDQFRDDDKTTLDDVSTAPLPGVKAEDPDTGVADPHRSDDEVEDELESRPDVDSGDGVVPEPGETRDDTDPADDVGEVPFTPFHPAREDL</sequence>
<dbReference type="EMBL" id="FNGP01000002">
    <property type="protein sequence ID" value="SDL40080.1"/>
    <property type="molecule type" value="Genomic_DNA"/>
</dbReference>
<organism evidence="2 3">
    <name type="scientific">Tessaracoccus oleiagri</name>
    <dbReference type="NCBI Taxonomy" id="686624"/>
    <lineage>
        <taxon>Bacteria</taxon>
        <taxon>Bacillati</taxon>
        <taxon>Actinomycetota</taxon>
        <taxon>Actinomycetes</taxon>
        <taxon>Propionibacteriales</taxon>
        <taxon>Propionibacteriaceae</taxon>
        <taxon>Tessaracoccus</taxon>
    </lineage>
</organism>
<evidence type="ECO:0000313" key="2">
    <source>
        <dbReference type="EMBL" id="SDL40080.1"/>
    </source>
</evidence>
<proteinExistence type="predicted"/>
<reference evidence="2 3" key="1">
    <citation type="submission" date="2016-10" db="EMBL/GenBank/DDBJ databases">
        <authorList>
            <person name="de Groot N.N."/>
        </authorList>
    </citation>
    <scope>NUCLEOTIDE SEQUENCE [LARGE SCALE GENOMIC DNA]</scope>
    <source>
        <strain evidence="2 3">CGMCC 1.9159</strain>
    </source>
</reference>
<evidence type="ECO:0000313" key="3">
    <source>
        <dbReference type="Proteomes" id="UP000199475"/>
    </source>
</evidence>